<organism evidence="2 3">
    <name type="scientific">Hafnia alvei</name>
    <dbReference type="NCBI Taxonomy" id="569"/>
    <lineage>
        <taxon>Bacteria</taxon>
        <taxon>Pseudomonadati</taxon>
        <taxon>Pseudomonadota</taxon>
        <taxon>Gammaproteobacteria</taxon>
        <taxon>Enterobacterales</taxon>
        <taxon>Hafniaceae</taxon>
        <taxon>Hafnia</taxon>
    </lineage>
</organism>
<dbReference type="SUPFAM" id="SSF55804">
    <property type="entry name" value="Phoshotransferase/anion transport protein"/>
    <property type="match status" value="1"/>
</dbReference>
<protein>
    <submittedName>
        <fullName evidence="2">Putative frv operon regulatory protein</fullName>
    </submittedName>
</protein>
<feature type="domain" description="PTS EIIA type-2" evidence="1">
    <location>
        <begin position="447"/>
        <end position="585"/>
    </location>
</feature>
<dbReference type="PANTHER" id="PTHR30185:SF14">
    <property type="entry name" value="STATIONARY PHASE-INDUCIBLE PROTEIN CSIE-RELATED"/>
    <property type="match status" value="1"/>
</dbReference>
<dbReference type="InterPro" id="IPR002178">
    <property type="entry name" value="PTS_EIIA_type-2_dom"/>
</dbReference>
<proteinExistence type="predicted"/>
<dbReference type="Pfam" id="PF00359">
    <property type="entry name" value="PTS_EIIA_2"/>
    <property type="match status" value="1"/>
</dbReference>
<evidence type="ECO:0000313" key="2">
    <source>
        <dbReference type="EMBL" id="SCM54308.1"/>
    </source>
</evidence>
<dbReference type="AlphaFoldDB" id="A0A1C6Z5F2"/>
<gene>
    <name evidence="2" type="ORF">BN1044_03811</name>
</gene>
<reference evidence="2 3" key="1">
    <citation type="submission" date="2016-09" db="EMBL/GenBank/DDBJ databases">
        <authorList>
            <person name="Capua I."/>
            <person name="De Benedictis P."/>
            <person name="Joannis T."/>
            <person name="Lombin L.H."/>
            <person name="Cattoli G."/>
        </authorList>
    </citation>
    <scope>NUCLEOTIDE SEQUENCE [LARGE SCALE GENOMIC DNA]</scope>
    <source>
        <strain evidence="2 3">GB001</strain>
    </source>
</reference>
<evidence type="ECO:0000259" key="1">
    <source>
        <dbReference type="PROSITE" id="PS51094"/>
    </source>
</evidence>
<dbReference type="PROSITE" id="PS51094">
    <property type="entry name" value="PTS_EIIA_TYPE_2"/>
    <property type="match status" value="1"/>
</dbReference>
<dbReference type="Pfam" id="PF08279">
    <property type="entry name" value="HTH_11"/>
    <property type="match status" value="1"/>
</dbReference>
<dbReference type="Gene3D" id="3.40.930.10">
    <property type="entry name" value="Mannitol-specific EII, Chain A"/>
    <property type="match status" value="1"/>
</dbReference>
<dbReference type="InterPro" id="IPR016152">
    <property type="entry name" value="PTrfase/Anion_transptr"/>
</dbReference>
<dbReference type="Proteomes" id="UP000094844">
    <property type="component" value="Unassembled WGS sequence"/>
</dbReference>
<dbReference type="InterPro" id="IPR013196">
    <property type="entry name" value="HTH_11"/>
</dbReference>
<dbReference type="OrthoDB" id="2358583at2"/>
<dbReference type="EMBL" id="FMIQ01000070">
    <property type="protein sequence ID" value="SCM54308.1"/>
    <property type="molecule type" value="Genomic_DNA"/>
</dbReference>
<name>A0A1C6Z5F2_HAFAL</name>
<sequence length="585" mass="66489">MLNNRQLTIIDILEHQNISGLALAKKINVSTRTIMRDIDYINFTLGSAAIIRSPLNSIGYTLDILEREAFYRALSKHDNDDRILLELLTQPYVTLSGFANILKLPATIVAEKVNQLRARYEKSLCISSKPNAGHYIDEPLLKKTLILANLIKKNPAEVCPLLKSTLESYRAMSAAAERVQPHIDYHYKNGEYLASLLLAVYHMPRETTAGTTQDPYYSQIYAAADLPITYALVECATNVINILKQNQSRISPTTLQPLLHSLCLQHREGFVDNELINDLNQHISRYAAYPDYLPDYRNSSINHIKATYPVAFDLSIQLVSKIKEHFGVEIFDIDLIGLYFSCAIERQNRVEQKIILFSSQYAIANINRMAIEREIADTTVFIVNDVNELYALLNDTSPILIINNSQNRLPELVDIKTITLKSIISESGIKKIKDYISHITIRNNLNKFIPAEPAFSYDNAPNQSWLSIISSICQLLQRRKIISKADAERIYQRETEGENLIVNHIAIPHCISADKKSFFAVFVRLAMPLMLNGEWVYHVLLTCTNPTATHELQIFSYLAFTLNACDKNQIMQINDHADFIELIKS</sequence>
<dbReference type="RefSeq" id="WP_072310004.1">
    <property type="nucleotide sequence ID" value="NZ_FMIQ01000070.1"/>
</dbReference>
<dbReference type="PANTHER" id="PTHR30185">
    <property type="entry name" value="CRYPTIC BETA-GLUCOSIDE BGL OPERON ANTITERMINATOR"/>
    <property type="match status" value="1"/>
</dbReference>
<evidence type="ECO:0000313" key="3">
    <source>
        <dbReference type="Proteomes" id="UP000094844"/>
    </source>
</evidence>
<accession>A0A1C6Z5F2</accession>
<dbReference type="InterPro" id="IPR050661">
    <property type="entry name" value="BglG_antiterminators"/>
</dbReference>
<dbReference type="NCBIfam" id="NF007366">
    <property type="entry name" value="PRK09863.1"/>
    <property type="match status" value="1"/>
</dbReference>
<dbReference type="InterPro" id="IPR036388">
    <property type="entry name" value="WH-like_DNA-bd_sf"/>
</dbReference>
<dbReference type="Gene3D" id="1.10.10.10">
    <property type="entry name" value="Winged helix-like DNA-binding domain superfamily/Winged helix DNA-binding domain"/>
    <property type="match status" value="1"/>
</dbReference>